<evidence type="ECO:0000256" key="4">
    <source>
        <dbReference type="SAM" id="MobiDB-lite"/>
    </source>
</evidence>
<dbReference type="AlphaFoldDB" id="A0A081BCA3"/>
<evidence type="ECO:0000256" key="3">
    <source>
        <dbReference type="PROSITE-ProRule" id="PRU00339"/>
    </source>
</evidence>
<dbReference type="STRING" id="1333998.M2A_2170"/>
<dbReference type="SMART" id="SM00028">
    <property type="entry name" value="TPR"/>
    <property type="match status" value="3"/>
</dbReference>
<feature type="signal peptide" evidence="5">
    <location>
        <begin position="1"/>
        <end position="36"/>
    </location>
</feature>
<proteinExistence type="predicted"/>
<dbReference type="PROSITE" id="PS50005">
    <property type="entry name" value="TPR"/>
    <property type="match status" value="1"/>
</dbReference>
<keyword evidence="1" id="KW-0677">Repeat</keyword>
<feature type="chain" id="PRO_5001754947" evidence="5">
    <location>
        <begin position="37"/>
        <end position="241"/>
    </location>
</feature>
<dbReference type="EMBL" id="BBIO01000011">
    <property type="protein sequence ID" value="GAK45671.1"/>
    <property type="molecule type" value="Genomic_DNA"/>
</dbReference>
<dbReference type="InterPro" id="IPR050498">
    <property type="entry name" value="Ycf3"/>
</dbReference>
<keyword evidence="5" id="KW-0732">Signal</keyword>
<sequence>MAKRDFPHYRYGMKPPVLTALLGGLFIAVSASAAQAEPGQGLKERFGLTPDARPDALEPKTEAGEEAAPSRDTLSADEFASREAFLDSLFDRLKEAENPEQAKIVEAAIWKLWTNSGSASIDYLMDRGLGAMAAGEQGEALIYFTQVTTLAPGYAEGWSKRATLYYLMEDYQRALKDIEQTLRLEPRHFGALGGLALLLNELGDKEGALSAYRKVLKVYPHLPGAQEAAEQLSEEVEGQGI</sequence>
<dbReference type="PANTHER" id="PTHR44858">
    <property type="entry name" value="TETRATRICOPEPTIDE REPEAT PROTEIN 6"/>
    <property type="match status" value="1"/>
</dbReference>
<dbReference type="eggNOG" id="COG0457">
    <property type="taxonomic scope" value="Bacteria"/>
</dbReference>
<reference evidence="6 7" key="1">
    <citation type="submission" date="2014-07" db="EMBL/GenBank/DDBJ databases">
        <title>Tepidicaulis marinum gen. nov., sp. nov., a novel marine bacterium denitrifying nitrate to nitrous oxide strictly under microaerobic conditions.</title>
        <authorList>
            <person name="Takeuchi M."/>
            <person name="Yamagishi T."/>
            <person name="Kamagata Y."/>
            <person name="Oshima K."/>
            <person name="Hattori M."/>
            <person name="Katayama T."/>
            <person name="Hanada S."/>
            <person name="Tamaki H."/>
            <person name="Marumo K."/>
            <person name="Maeda H."/>
            <person name="Nedachi M."/>
            <person name="Iwasaki W."/>
            <person name="Suwa Y."/>
            <person name="Sakata S."/>
        </authorList>
    </citation>
    <scope>NUCLEOTIDE SEQUENCE [LARGE SCALE GENOMIC DNA]</scope>
    <source>
        <strain evidence="6 7">MA2</strain>
    </source>
</reference>
<evidence type="ECO:0000313" key="6">
    <source>
        <dbReference type="EMBL" id="GAK45671.1"/>
    </source>
</evidence>
<organism evidence="6 7">
    <name type="scientific">Tepidicaulis marinus</name>
    <dbReference type="NCBI Taxonomy" id="1333998"/>
    <lineage>
        <taxon>Bacteria</taxon>
        <taxon>Pseudomonadati</taxon>
        <taxon>Pseudomonadota</taxon>
        <taxon>Alphaproteobacteria</taxon>
        <taxon>Hyphomicrobiales</taxon>
        <taxon>Parvibaculaceae</taxon>
        <taxon>Tepidicaulis</taxon>
    </lineage>
</organism>
<evidence type="ECO:0000256" key="2">
    <source>
        <dbReference type="ARBA" id="ARBA00022803"/>
    </source>
</evidence>
<name>A0A081BCA3_9HYPH</name>
<accession>A0A081BCA3</accession>
<dbReference type="Proteomes" id="UP000028702">
    <property type="component" value="Unassembled WGS sequence"/>
</dbReference>
<dbReference type="SUPFAM" id="SSF48452">
    <property type="entry name" value="TPR-like"/>
    <property type="match status" value="1"/>
</dbReference>
<dbReference type="RefSeq" id="WP_052379403.1">
    <property type="nucleotide sequence ID" value="NZ_BBIO01000011.1"/>
</dbReference>
<feature type="region of interest" description="Disordered" evidence="4">
    <location>
        <begin position="39"/>
        <end position="74"/>
    </location>
</feature>
<dbReference type="InterPro" id="IPR011990">
    <property type="entry name" value="TPR-like_helical_dom_sf"/>
</dbReference>
<dbReference type="PANTHER" id="PTHR44858:SF1">
    <property type="entry name" value="UDP-N-ACETYLGLUCOSAMINE--PEPTIDE N-ACETYLGLUCOSAMINYLTRANSFERASE SPINDLY-RELATED"/>
    <property type="match status" value="1"/>
</dbReference>
<dbReference type="Pfam" id="PF13432">
    <property type="entry name" value="TPR_16"/>
    <property type="match status" value="1"/>
</dbReference>
<dbReference type="Gene3D" id="1.25.40.10">
    <property type="entry name" value="Tetratricopeptide repeat domain"/>
    <property type="match status" value="1"/>
</dbReference>
<protein>
    <submittedName>
        <fullName evidence="6">TPR repeat-containing protein</fullName>
    </submittedName>
</protein>
<evidence type="ECO:0000256" key="1">
    <source>
        <dbReference type="ARBA" id="ARBA00022737"/>
    </source>
</evidence>
<comment type="caution">
    <text evidence="6">The sequence shown here is derived from an EMBL/GenBank/DDBJ whole genome shotgun (WGS) entry which is preliminary data.</text>
</comment>
<dbReference type="InterPro" id="IPR019734">
    <property type="entry name" value="TPR_rpt"/>
</dbReference>
<gene>
    <name evidence="6" type="ORF">M2A_2170</name>
</gene>
<evidence type="ECO:0000256" key="5">
    <source>
        <dbReference type="SAM" id="SignalP"/>
    </source>
</evidence>
<keyword evidence="2 3" id="KW-0802">TPR repeat</keyword>
<feature type="compositionally biased region" description="Basic and acidic residues" evidence="4">
    <location>
        <begin position="42"/>
        <end position="63"/>
    </location>
</feature>
<evidence type="ECO:0000313" key="7">
    <source>
        <dbReference type="Proteomes" id="UP000028702"/>
    </source>
</evidence>
<feature type="repeat" description="TPR" evidence="3">
    <location>
        <begin position="155"/>
        <end position="188"/>
    </location>
</feature>
<keyword evidence="7" id="KW-1185">Reference proteome</keyword>